<accession>X6NKC2</accession>
<feature type="signal peptide" evidence="2">
    <location>
        <begin position="1"/>
        <end position="22"/>
    </location>
</feature>
<keyword evidence="2" id="KW-0732">Signal</keyword>
<reference evidence="3 4" key="1">
    <citation type="journal article" date="2013" name="Curr. Biol.">
        <title>The Genome of the Foraminiferan Reticulomyxa filosa.</title>
        <authorList>
            <person name="Glockner G."/>
            <person name="Hulsmann N."/>
            <person name="Schleicher M."/>
            <person name="Noegel A.A."/>
            <person name="Eichinger L."/>
            <person name="Gallinger C."/>
            <person name="Pawlowski J."/>
            <person name="Sierra R."/>
            <person name="Euteneuer U."/>
            <person name="Pillet L."/>
            <person name="Moustafa A."/>
            <person name="Platzer M."/>
            <person name="Groth M."/>
            <person name="Szafranski K."/>
            <person name="Schliwa M."/>
        </authorList>
    </citation>
    <scope>NUCLEOTIDE SEQUENCE [LARGE SCALE GENOMIC DNA]</scope>
</reference>
<comment type="caution">
    <text evidence="3">The sequence shown here is derived from an EMBL/GenBank/DDBJ whole genome shotgun (WGS) entry which is preliminary data.</text>
</comment>
<dbReference type="AlphaFoldDB" id="X6NKC2"/>
<name>X6NKC2_RETFI</name>
<evidence type="ECO:0000313" key="4">
    <source>
        <dbReference type="Proteomes" id="UP000023152"/>
    </source>
</evidence>
<protein>
    <submittedName>
        <fullName evidence="3">Uncharacterized protein</fullName>
    </submittedName>
</protein>
<sequence length="334" mass="38692">MFVKYIVWVIALLSWLITVLDSKLQNITKIKYIITRNYDYKSFHKSFTLVTNDEFVLLRMRIVIYCVKKFGMPGKKKKKVKAKSKAKTKAKSKLKKVKPESSVVGNDPKKSQALIQFERKFPAGDDWIILSFCLVPWEAKAITMFFNFEETVCTHMKLESVYRIMLPRKSLCCAQVQKTKGFLCLLKYRIAEKKIGGAEKLILFTDPPTVDKPIPNSWKGKTLSQLGFTGGIFEKAPRHILFFDFEPPRFGFGTKRPMDNLIRSDVHLKKEKILLDPVLLAEPSKIMLNESEKLKQETELFLQTIRLQSRGFSKAHCRQHSKTNYDKPESNNIQ</sequence>
<proteinExistence type="predicted"/>
<organism evidence="3 4">
    <name type="scientific">Reticulomyxa filosa</name>
    <dbReference type="NCBI Taxonomy" id="46433"/>
    <lineage>
        <taxon>Eukaryota</taxon>
        <taxon>Sar</taxon>
        <taxon>Rhizaria</taxon>
        <taxon>Retaria</taxon>
        <taxon>Foraminifera</taxon>
        <taxon>Monothalamids</taxon>
        <taxon>Reticulomyxidae</taxon>
        <taxon>Reticulomyxa</taxon>
    </lineage>
</organism>
<feature type="region of interest" description="Disordered" evidence="1">
    <location>
        <begin position="313"/>
        <end position="334"/>
    </location>
</feature>
<keyword evidence="4" id="KW-1185">Reference proteome</keyword>
<gene>
    <name evidence="3" type="ORF">RFI_10777</name>
</gene>
<evidence type="ECO:0000256" key="1">
    <source>
        <dbReference type="SAM" id="MobiDB-lite"/>
    </source>
</evidence>
<dbReference type="Proteomes" id="UP000023152">
    <property type="component" value="Unassembled WGS sequence"/>
</dbReference>
<evidence type="ECO:0000256" key="2">
    <source>
        <dbReference type="SAM" id="SignalP"/>
    </source>
</evidence>
<feature type="compositionally biased region" description="Basic and acidic residues" evidence="1">
    <location>
        <begin position="323"/>
        <end position="334"/>
    </location>
</feature>
<dbReference type="EMBL" id="ASPP01007922">
    <property type="protein sequence ID" value="ETO26358.1"/>
    <property type="molecule type" value="Genomic_DNA"/>
</dbReference>
<evidence type="ECO:0000313" key="3">
    <source>
        <dbReference type="EMBL" id="ETO26358.1"/>
    </source>
</evidence>
<feature type="chain" id="PRO_5004976665" evidence="2">
    <location>
        <begin position="23"/>
        <end position="334"/>
    </location>
</feature>